<dbReference type="AlphaFoldDB" id="A0A4Z2DAX0"/>
<dbReference type="GO" id="GO:0043005">
    <property type="term" value="C:neuron projection"/>
    <property type="evidence" value="ECO:0007669"/>
    <property type="project" value="TreeGrafter"/>
</dbReference>
<name>A0A4Z2DAX0_SCHJA</name>
<evidence type="ECO:0000256" key="1">
    <source>
        <dbReference type="ARBA" id="ARBA00022729"/>
    </source>
</evidence>
<keyword evidence="5" id="KW-0472">Membrane</keyword>
<protein>
    <submittedName>
        <fullName evidence="7">Limbic system-associated membrane protein</fullName>
    </submittedName>
</protein>
<keyword evidence="8" id="KW-1185">Reference proteome</keyword>
<dbReference type="InterPro" id="IPR051170">
    <property type="entry name" value="Neural/epithelial_adhesion"/>
</dbReference>
<dbReference type="STRING" id="6182.A0A4Z2DAX0"/>
<accession>A0A4Z2DAX0</accession>
<dbReference type="SUPFAM" id="SSF48726">
    <property type="entry name" value="Immunoglobulin"/>
    <property type="match status" value="3"/>
</dbReference>
<keyword evidence="3" id="KW-1015">Disulfide bond</keyword>
<dbReference type="Pfam" id="PF13927">
    <property type="entry name" value="Ig_3"/>
    <property type="match status" value="1"/>
</dbReference>
<dbReference type="InterPro" id="IPR007110">
    <property type="entry name" value="Ig-like_dom"/>
</dbReference>
<keyword evidence="5" id="KW-0812">Transmembrane</keyword>
<dbReference type="InterPro" id="IPR036179">
    <property type="entry name" value="Ig-like_dom_sf"/>
</dbReference>
<proteinExistence type="predicted"/>
<dbReference type="PROSITE" id="PS50835">
    <property type="entry name" value="IG_LIKE"/>
    <property type="match status" value="2"/>
</dbReference>
<evidence type="ECO:0000256" key="2">
    <source>
        <dbReference type="ARBA" id="ARBA00022737"/>
    </source>
</evidence>
<gene>
    <name evidence="7" type="ORF">EWB00_002808</name>
</gene>
<keyword evidence="1" id="KW-0732">Signal</keyword>
<feature type="domain" description="Ig-like" evidence="6">
    <location>
        <begin position="197"/>
        <end position="280"/>
    </location>
</feature>
<feature type="transmembrane region" description="Helical" evidence="5">
    <location>
        <begin position="534"/>
        <end position="552"/>
    </location>
</feature>
<evidence type="ECO:0000259" key="6">
    <source>
        <dbReference type="PROSITE" id="PS50835"/>
    </source>
</evidence>
<evidence type="ECO:0000256" key="5">
    <source>
        <dbReference type="SAM" id="Phobius"/>
    </source>
</evidence>
<dbReference type="Gene3D" id="2.60.40.10">
    <property type="entry name" value="Immunoglobulins"/>
    <property type="match status" value="3"/>
</dbReference>
<dbReference type="OrthoDB" id="10012075at2759"/>
<evidence type="ECO:0000313" key="7">
    <source>
        <dbReference type="EMBL" id="TNN13576.1"/>
    </source>
</evidence>
<dbReference type="EMBL" id="SKCS01000187">
    <property type="protein sequence ID" value="TNN13576.1"/>
    <property type="molecule type" value="Genomic_DNA"/>
</dbReference>
<dbReference type="InterPro" id="IPR003599">
    <property type="entry name" value="Ig_sub"/>
</dbReference>
<sequence length="555" mass="63935">MSTSLNKNINLLYLLIFLWVINIYCLDILNKTYESDRIMSTVTELNPSSHTAESVKIKRVDNKKFTNPTKSKSFHRRGDLIEADQNGVMKMKAILNNTALLPCRPDKKLLTENGIDETAKGTLLWKKTKTNEYLIHNNRRLHPDTRYILDMSSFDQTVLDLRIDRVQRTDEGEYVCLYSNGQTVYKQRVYLNVLVPPVISENSSSSTRVIAHEGEAIVLQCKAWGVPEPIITWYLTPKEGRQYRIYEATDKRFTIKPNQLIISNITRDLQGIYKCLAQNGLEQNAWRVIDLDVRYPPTIEMANLKLGQLLRGTTMVRAVIAGNPINLFYWEFEGRPIHGPNSNCLVPMPNEKYCILIDKANSKHGIIRTTLFIANLTLANYGYYTCVVETPFGTFRNSTEIFRTYSSTSATWDNPYGNNYDHHVSSTMTNYHGSYEKMSEKLNKRATYLTQDRLQPSSYSTTVTGQYDFNLISSSNSRNQRHQPICPTCLKYQNMKDSTTISPHIMMTMNTFSDYNYLTNLSYTLKVSLSTFHLVWLNIFITLLYYCFIGNLNNA</sequence>
<organism evidence="7 8">
    <name type="scientific">Schistosoma japonicum</name>
    <name type="common">Blood fluke</name>
    <dbReference type="NCBI Taxonomy" id="6182"/>
    <lineage>
        <taxon>Eukaryota</taxon>
        <taxon>Metazoa</taxon>
        <taxon>Spiralia</taxon>
        <taxon>Lophotrochozoa</taxon>
        <taxon>Platyhelminthes</taxon>
        <taxon>Trematoda</taxon>
        <taxon>Digenea</taxon>
        <taxon>Strigeidida</taxon>
        <taxon>Schistosomatoidea</taxon>
        <taxon>Schistosomatidae</taxon>
        <taxon>Schistosoma</taxon>
    </lineage>
</organism>
<feature type="transmembrane region" description="Helical" evidence="5">
    <location>
        <begin position="12"/>
        <end position="29"/>
    </location>
</feature>
<comment type="caution">
    <text evidence="7">The sequence shown here is derived from an EMBL/GenBank/DDBJ whole genome shotgun (WGS) entry which is preliminary data.</text>
</comment>
<feature type="domain" description="Ig-like" evidence="6">
    <location>
        <begin position="68"/>
        <end position="192"/>
    </location>
</feature>
<evidence type="ECO:0000256" key="4">
    <source>
        <dbReference type="ARBA" id="ARBA00023319"/>
    </source>
</evidence>
<dbReference type="Proteomes" id="UP000311919">
    <property type="component" value="Unassembled WGS sequence"/>
</dbReference>
<dbReference type="SMART" id="SM00408">
    <property type="entry name" value="IGc2"/>
    <property type="match status" value="3"/>
</dbReference>
<keyword evidence="2" id="KW-0677">Repeat</keyword>
<dbReference type="SMART" id="SM00409">
    <property type="entry name" value="IG"/>
    <property type="match status" value="3"/>
</dbReference>
<keyword evidence="5" id="KW-1133">Transmembrane helix</keyword>
<keyword evidence="4" id="KW-0393">Immunoglobulin domain</keyword>
<evidence type="ECO:0000256" key="3">
    <source>
        <dbReference type="ARBA" id="ARBA00023157"/>
    </source>
</evidence>
<dbReference type="PANTHER" id="PTHR12231:SF253">
    <property type="entry name" value="DPR-INTERACTING PROTEIN ETA, ISOFORM B-RELATED"/>
    <property type="match status" value="1"/>
</dbReference>
<dbReference type="InterPro" id="IPR003598">
    <property type="entry name" value="Ig_sub2"/>
</dbReference>
<evidence type="ECO:0000313" key="8">
    <source>
        <dbReference type="Proteomes" id="UP000311919"/>
    </source>
</evidence>
<dbReference type="PANTHER" id="PTHR12231">
    <property type="entry name" value="CTX-RELATED TYPE I TRANSMEMBRANE PROTEIN"/>
    <property type="match status" value="1"/>
</dbReference>
<reference evidence="7 8" key="1">
    <citation type="submission" date="2019-03" db="EMBL/GenBank/DDBJ databases">
        <title>An improved genome assembly of the fluke Schistosoma japonicum.</title>
        <authorList>
            <person name="Hu W."/>
            <person name="Luo F."/>
            <person name="Yin M."/>
            <person name="Mo X."/>
            <person name="Sun C."/>
            <person name="Wu Q."/>
            <person name="Zhu B."/>
            <person name="Xiang M."/>
            <person name="Wang J."/>
            <person name="Wang Y."/>
            <person name="Zhang T."/>
            <person name="Xu B."/>
            <person name="Zheng H."/>
            <person name="Feng Z."/>
        </authorList>
    </citation>
    <scope>NUCLEOTIDE SEQUENCE [LARGE SCALE GENOMIC DNA]</scope>
    <source>
        <strain evidence="7">HuSjv2</strain>
        <tissue evidence="7">Worms</tissue>
    </source>
</reference>
<dbReference type="InterPro" id="IPR013783">
    <property type="entry name" value="Ig-like_fold"/>
</dbReference>